<dbReference type="SUPFAM" id="SSF53187">
    <property type="entry name" value="Zn-dependent exopeptidases"/>
    <property type="match status" value="1"/>
</dbReference>
<evidence type="ECO:0000256" key="1">
    <source>
        <dbReference type="ARBA" id="ARBA00001947"/>
    </source>
</evidence>
<dbReference type="InterPro" id="IPR046450">
    <property type="entry name" value="PA_dom_sf"/>
</dbReference>
<evidence type="ECO:0000259" key="8">
    <source>
        <dbReference type="Pfam" id="PF02225"/>
    </source>
</evidence>
<keyword evidence="11" id="KW-1185">Reference proteome</keyword>
<comment type="similarity">
    <text evidence="2">Belongs to the peptidase M28 family. M28B subfamily.</text>
</comment>
<feature type="domain" description="Peptidase M28" evidence="9">
    <location>
        <begin position="240"/>
        <end position="412"/>
    </location>
</feature>
<accession>A0A9P8N5F2</accession>
<keyword evidence="6 7" id="KW-0862">Zinc</keyword>
<organism evidence="10 11">
    <name type="scientific">Hirsutella rhossiliensis</name>
    <dbReference type="NCBI Taxonomy" id="111463"/>
    <lineage>
        <taxon>Eukaryota</taxon>
        <taxon>Fungi</taxon>
        <taxon>Dikarya</taxon>
        <taxon>Ascomycota</taxon>
        <taxon>Pezizomycotina</taxon>
        <taxon>Sordariomycetes</taxon>
        <taxon>Hypocreomycetidae</taxon>
        <taxon>Hypocreales</taxon>
        <taxon>Ophiocordycipitaceae</taxon>
        <taxon>Hirsutella</taxon>
    </lineage>
</organism>
<dbReference type="InterPro" id="IPR003137">
    <property type="entry name" value="PA_domain"/>
</dbReference>
<dbReference type="RefSeq" id="XP_044723602.1">
    <property type="nucleotide sequence ID" value="XM_044862576.1"/>
</dbReference>
<comment type="caution">
    <text evidence="10">The sequence shown here is derived from an EMBL/GenBank/DDBJ whole genome shotgun (WGS) entry which is preliminary data.</text>
</comment>
<evidence type="ECO:0000256" key="2">
    <source>
        <dbReference type="ARBA" id="ARBA00005634"/>
    </source>
</evidence>
<dbReference type="AlphaFoldDB" id="A0A9P8N5F2"/>
<sequence length="438" mass="47621">MKLIRNVLWIALLAAGGAESQRPILYPGDVSKEISWKELTWHIEAFTRFAKVEGSRSLGTLAFLLSADYTVRGINHCGTFAKLEIRKHHFIYSNTSSISLKGPDGDPVNVTSVKYNTRTWSKGFRSALAAAPVDEKRGSGCFEDQWKGIKLKGRIALIKGGHCKIADKVALAKERGAGAVILYDQPPRSALSSETAGKMIPVAVVDVKVGQKWSERLGAGEKLKVKLKVEATNEKLEAFNMIVDTAVGSPDDVIMLGARLDSTAGPGINDNASGSSALIEILRRIHVYKGHSRRIRFAFWGGEMGSAQYLAQLNETEAAKIRIYMDINTIGTHNPTWTVFSDDAKDRFASKVLFNYLKDTGGVNVTYSEPKNNSDSAPFRRRGIPCTGITTGADSCQNLACDTLTNINMEAIYLATQAATFGAARLATPGRTKTSLSD</sequence>
<dbReference type="EC" id="3.4.-.-" evidence="7"/>
<protein>
    <recommendedName>
        <fullName evidence="7">Peptide hydrolase</fullName>
        <ecNumber evidence="7">3.4.-.-</ecNumber>
    </recommendedName>
</protein>
<keyword evidence="3 7" id="KW-0645">Protease</keyword>
<dbReference type="InterPro" id="IPR007484">
    <property type="entry name" value="Peptidase_M28"/>
</dbReference>
<feature type="domain" description="PA" evidence="8">
    <location>
        <begin position="137"/>
        <end position="212"/>
    </location>
</feature>
<dbReference type="GeneID" id="68353234"/>
<dbReference type="Proteomes" id="UP000824596">
    <property type="component" value="Unassembled WGS sequence"/>
</dbReference>
<dbReference type="InterPro" id="IPR045175">
    <property type="entry name" value="M28_fam"/>
</dbReference>
<dbReference type="Pfam" id="PF02225">
    <property type="entry name" value="PA"/>
    <property type="match status" value="1"/>
</dbReference>
<dbReference type="Pfam" id="PF04389">
    <property type="entry name" value="Peptidase_M28"/>
    <property type="match status" value="1"/>
</dbReference>
<dbReference type="Gene3D" id="3.40.630.10">
    <property type="entry name" value="Zn peptidases"/>
    <property type="match status" value="1"/>
</dbReference>
<dbReference type="GO" id="GO:0008235">
    <property type="term" value="F:metalloexopeptidase activity"/>
    <property type="evidence" value="ECO:0007669"/>
    <property type="project" value="InterPro"/>
</dbReference>
<keyword evidence="5 7" id="KW-0378">Hydrolase</keyword>
<evidence type="ECO:0000313" key="10">
    <source>
        <dbReference type="EMBL" id="KAH0966089.1"/>
    </source>
</evidence>
<dbReference type="EMBL" id="JAIZPD010000003">
    <property type="protein sequence ID" value="KAH0966089.1"/>
    <property type="molecule type" value="Genomic_DNA"/>
</dbReference>
<evidence type="ECO:0000256" key="7">
    <source>
        <dbReference type="RuleBase" id="RU361240"/>
    </source>
</evidence>
<dbReference type="PANTHER" id="PTHR12147">
    <property type="entry name" value="METALLOPEPTIDASE M28 FAMILY MEMBER"/>
    <property type="match status" value="1"/>
</dbReference>
<gene>
    <name evidence="10" type="ORF">HRG_04105</name>
</gene>
<dbReference type="OrthoDB" id="10013407at2759"/>
<dbReference type="GO" id="GO:0006508">
    <property type="term" value="P:proteolysis"/>
    <property type="evidence" value="ECO:0007669"/>
    <property type="project" value="UniProtKB-KW"/>
</dbReference>
<comment type="cofactor">
    <cofactor evidence="1">
        <name>Zn(2+)</name>
        <dbReference type="ChEBI" id="CHEBI:29105"/>
    </cofactor>
</comment>
<dbReference type="SUPFAM" id="SSF52025">
    <property type="entry name" value="PA domain"/>
    <property type="match status" value="1"/>
</dbReference>
<dbReference type="GO" id="GO:0046872">
    <property type="term" value="F:metal ion binding"/>
    <property type="evidence" value="ECO:0007669"/>
    <property type="project" value="UniProtKB-KW"/>
</dbReference>
<reference evidence="10" key="1">
    <citation type="submission" date="2021-09" db="EMBL/GenBank/DDBJ databases">
        <title>A high-quality genome of the endoparasitic fungus Hirsutella rhossiliensis with a comparison of Hirsutella genomes reveals transposable elements contributing to genome size variation.</title>
        <authorList>
            <person name="Lin R."/>
            <person name="Jiao Y."/>
            <person name="Sun X."/>
            <person name="Ling J."/>
            <person name="Xie B."/>
            <person name="Cheng X."/>
        </authorList>
    </citation>
    <scope>NUCLEOTIDE SEQUENCE</scope>
    <source>
        <strain evidence="10">HR02</strain>
    </source>
</reference>
<dbReference type="PANTHER" id="PTHR12147:SF26">
    <property type="entry name" value="PEPTIDASE M28 DOMAIN-CONTAINING PROTEIN"/>
    <property type="match status" value="1"/>
</dbReference>
<evidence type="ECO:0000256" key="5">
    <source>
        <dbReference type="ARBA" id="ARBA00022801"/>
    </source>
</evidence>
<feature type="chain" id="PRO_5040548234" description="Peptide hydrolase" evidence="7">
    <location>
        <begin position="21"/>
        <end position="438"/>
    </location>
</feature>
<evidence type="ECO:0000256" key="3">
    <source>
        <dbReference type="ARBA" id="ARBA00022670"/>
    </source>
</evidence>
<name>A0A9P8N5F2_9HYPO</name>
<proteinExistence type="inferred from homology"/>
<feature type="signal peptide" evidence="7">
    <location>
        <begin position="1"/>
        <end position="20"/>
    </location>
</feature>
<keyword evidence="4 7" id="KW-0479">Metal-binding</keyword>
<evidence type="ECO:0000259" key="9">
    <source>
        <dbReference type="Pfam" id="PF04389"/>
    </source>
</evidence>
<evidence type="ECO:0000256" key="4">
    <source>
        <dbReference type="ARBA" id="ARBA00022723"/>
    </source>
</evidence>
<evidence type="ECO:0000256" key="6">
    <source>
        <dbReference type="ARBA" id="ARBA00022833"/>
    </source>
</evidence>
<keyword evidence="7" id="KW-0732">Signal</keyword>
<dbReference type="Gene3D" id="3.50.30.30">
    <property type="match status" value="1"/>
</dbReference>
<evidence type="ECO:0000313" key="11">
    <source>
        <dbReference type="Proteomes" id="UP000824596"/>
    </source>
</evidence>